<dbReference type="SUPFAM" id="SSF49879">
    <property type="entry name" value="SMAD/FHA domain"/>
    <property type="match status" value="2"/>
</dbReference>
<dbReference type="Gene3D" id="2.60.200.20">
    <property type="match status" value="2"/>
</dbReference>
<dbReference type="OrthoDB" id="3078176at2"/>
<dbReference type="RefSeq" id="WP_149656416.1">
    <property type="nucleotide sequence ID" value="NZ_VTZN01000287.1"/>
</dbReference>
<feature type="domain" description="FHA" evidence="3">
    <location>
        <begin position="26"/>
        <end position="75"/>
    </location>
</feature>
<dbReference type="SMART" id="SM00240">
    <property type="entry name" value="FHA"/>
    <property type="match status" value="2"/>
</dbReference>
<dbReference type="Proteomes" id="UP000324701">
    <property type="component" value="Unassembled WGS sequence"/>
</dbReference>
<feature type="region of interest" description="Disordered" evidence="2">
    <location>
        <begin position="111"/>
        <end position="181"/>
    </location>
</feature>
<evidence type="ECO:0000259" key="3">
    <source>
        <dbReference type="PROSITE" id="PS50006"/>
    </source>
</evidence>
<dbReference type="InterPro" id="IPR000253">
    <property type="entry name" value="FHA_dom"/>
</dbReference>
<feature type="compositionally biased region" description="Pro residues" evidence="2">
    <location>
        <begin position="126"/>
        <end position="154"/>
    </location>
</feature>
<accession>A0A5B1BC02</accession>
<evidence type="ECO:0000313" key="4">
    <source>
        <dbReference type="EMBL" id="KAA1244619.1"/>
    </source>
</evidence>
<sequence>MTRAQRPVLTVRSDRTQRSFAAGPDVVVGSDPRADFRVAHPLIAHAHLLLRFEQSNWIAIDNNSPTGIYVNGRRVPLVDIHDGLVINLGRPDGPRISFEVRHHRGMIGLLPATEKLPVDPNRSETPRPPGPAKRAGPRPPPPRPAPPPNRPPDPVASAQHTSAIPVIPPPQPGPGTAASHFPTGSVNVLSGDAGLAPAAAGIAWIGRSLDNDIVVSDVLASRHHAYLTQTRLGTEIRDAHSINGTFVNG</sequence>
<dbReference type="InterPro" id="IPR008984">
    <property type="entry name" value="SMAD_FHA_dom_sf"/>
</dbReference>
<keyword evidence="1" id="KW-0597">Phosphoprotein</keyword>
<keyword evidence="5" id="KW-1185">Reference proteome</keyword>
<name>A0A5B1BC02_MYCSI</name>
<organism evidence="4 5">
    <name type="scientific">Mycobacterium simiae</name>
    <name type="common">Mycobacterium habana</name>
    <dbReference type="NCBI Taxonomy" id="1784"/>
    <lineage>
        <taxon>Bacteria</taxon>
        <taxon>Bacillati</taxon>
        <taxon>Actinomycetota</taxon>
        <taxon>Actinomycetes</taxon>
        <taxon>Mycobacteriales</taxon>
        <taxon>Mycobacteriaceae</taxon>
        <taxon>Mycobacterium</taxon>
        <taxon>Mycobacterium simiae complex</taxon>
    </lineage>
</organism>
<evidence type="ECO:0000256" key="2">
    <source>
        <dbReference type="SAM" id="MobiDB-lite"/>
    </source>
</evidence>
<evidence type="ECO:0000256" key="1">
    <source>
        <dbReference type="ARBA" id="ARBA00022553"/>
    </source>
</evidence>
<dbReference type="EMBL" id="VTZN01000287">
    <property type="protein sequence ID" value="KAA1244619.1"/>
    <property type="molecule type" value="Genomic_DNA"/>
</dbReference>
<proteinExistence type="predicted"/>
<feature type="non-terminal residue" evidence="4">
    <location>
        <position position="249"/>
    </location>
</feature>
<comment type="caution">
    <text evidence="4">The sequence shown here is derived from an EMBL/GenBank/DDBJ whole genome shotgun (WGS) entry which is preliminary data.</text>
</comment>
<reference evidence="4 5" key="1">
    <citation type="submission" date="2019-09" db="EMBL/GenBank/DDBJ databases">
        <title>Report of infection by Mycobacterium simiae a patient suffering from pulmonary tuberculosis.</title>
        <authorList>
            <person name="Mohanty P.S."/>
            <person name="Bansal A.K."/>
            <person name="Singh H."/>
            <person name="Sharma S."/>
            <person name="Patil S.A."/>
            <person name="Upadhaya P."/>
            <person name="Singh P.K."/>
            <person name="Kumar D."/>
            <person name="Kumar S."/>
            <person name="Singh R.K."/>
            <person name="Chaudhary B."/>
        </authorList>
    </citation>
    <scope>NUCLEOTIDE SEQUENCE [LARGE SCALE GENOMIC DNA]</scope>
    <source>
        <strain evidence="4 5">JAL-560-SIM</strain>
    </source>
</reference>
<dbReference type="Pfam" id="PF00498">
    <property type="entry name" value="FHA"/>
    <property type="match status" value="2"/>
</dbReference>
<evidence type="ECO:0000313" key="5">
    <source>
        <dbReference type="Proteomes" id="UP000324701"/>
    </source>
</evidence>
<gene>
    <name evidence="4" type="ORF">F0Q45_24835</name>
</gene>
<protein>
    <submittedName>
        <fullName evidence="4">FHA domain-containing protein</fullName>
    </submittedName>
</protein>
<dbReference type="PROSITE" id="PS50006">
    <property type="entry name" value="FHA_DOMAIN"/>
    <property type="match status" value="2"/>
</dbReference>
<feature type="domain" description="FHA" evidence="3">
    <location>
        <begin position="203"/>
        <end position="249"/>
    </location>
</feature>
<dbReference type="AlphaFoldDB" id="A0A5B1BC02"/>